<keyword evidence="8" id="KW-1185">Reference proteome</keyword>
<name>Q0BXT0_HYPNA</name>
<evidence type="ECO:0000256" key="3">
    <source>
        <dbReference type="ARBA" id="ARBA00023125"/>
    </source>
</evidence>
<dbReference type="eggNOG" id="COG0583">
    <property type="taxonomic scope" value="Bacteria"/>
</dbReference>
<dbReference type="RefSeq" id="WP_011648010.1">
    <property type="nucleotide sequence ID" value="NC_008358.1"/>
</dbReference>
<dbReference type="PROSITE" id="PS50931">
    <property type="entry name" value="HTH_LYSR"/>
    <property type="match status" value="1"/>
</dbReference>
<keyword evidence="4" id="KW-0010">Activator</keyword>
<evidence type="ECO:0000256" key="2">
    <source>
        <dbReference type="ARBA" id="ARBA00023015"/>
    </source>
</evidence>
<dbReference type="InterPro" id="IPR036388">
    <property type="entry name" value="WH-like_DNA-bd_sf"/>
</dbReference>
<dbReference type="Pfam" id="PF00126">
    <property type="entry name" value="HTH_1"/>
    <property type="match status" value="1"/>
</dbReference>
<reference evidence="7 8" key="1">
    <citation type="journal article" date="2006" name="J. Bacteriol.">
        <title>Comparative genomic evidence for a close relationship between the dimorphic prosthecate bacteria Hyphomonas neptunium and Caulobacter crescentus.</title>
        <authorList>
            <person name="Badger J.H."/>
            <person name="Hoover T.R."/>
            <person name="Brun Y.V."/>
            <person name="Weiner R.M."/>
            <person name="Laub M.T."/>
            <person name="Alexandre G."/>
            <person name="Mrazek J."/>
            <person name="Ren Q."/>
            <person name="Paulsen I.T."/>
            <person name="Nelson K.E."/>
            <person name="Khouri H.M."/>
            <person name="Radune D."/>
            <person name="Sosa J."/>
            <person name="Dodson R.J."/>
            <person name="Sullivan S.A."/>
            <person name="Rosovitz M.J."/>
            <person name="Madupu R."/>
            <person name="Brinkac L.M."/>
            <person name="Durkin A.S."/>
            <person name="Daugherty S.C."/>
            <person name="Kothari S.P."/>
            <person name="Giglio M.G."/>
            <person name="Zhou L."/>
            <person name="Haft D.H."/>
            <person name="Selengut J.D."/>
            <person name="Davidsen T.M."/>
            <person name="Yang Q."/>
            <person name="Zafar N."/>
            <person name="Ward N.L."/>
        </authorList>
    </citation>
    <scope>NUCLEOTIDE SEQUENCE [LARGE SCALE GENOMIC DNA]</scope>
    <source>
        <strain evidence="7 8">ATCC 15444</strain>
    </source>
</reference>
<dbReference type="CDD" id="cd08411">
    <property type="entry name" value="PBP2_OxyR"/>
    <property type="match status" value="1"/>
</dbReference>
<dbReference type="Gene3D" id="3.40.190.10">
    <property type="entry name" value="Periplasmic binding protein-like II"/>
    <property type="match status" value="2"/>
</dbReference>
<dbReference type="AlphaFoldDB" id="Q0BXT0"/>
<evidence type="ECO:0000313" key="7">
    <source>
        <dbReference type="EMBL" id="ABI78371.1"/>
    </source>
</evidence>
<dbReference type="InterPro" id="IPR036390">
    <property type="entry name" value="WH_DNA-bd_sf"/>
</dbReference>
<evidence type="ECO:0000259" key="6">
    <source>
        <dbReference type="PROSITE" id="PS50931"/>
    </source>
</evidence>
<dbReference type="GO" id="GO:0003700">
    <property type="term" value="F:DNA-binding transcription factor activity"/>
    <property type="evidence" value="ECO:0007669"/>
    <property type="project" value="InterPro"/>
</dbReference>
<sequence>MSMNIPTLRQLQFLVALGESGSFSRAAEACHVTQPTLSAGIKELEDLFGVALAERESRGATLTHAGEIAVARASALLADAHALVQAVTSAGALFSGPFHLGAIPTIAPFVLPQIVGQLTRRYPDLKLYLTEDRTHRLIDQLRARTLDAAFIALPWEAPGIEMMTLFDDEFLLAAPAGHPLSRKNGLSPEDLQGEDLLLLEDGHCLRDHAVSVCRLKAGAGREQVAATSLGTLVNMVAGGLGVSLIPRLAADNGLALGPDVAVRSFVTPIIGRQVGIAWKSGSPREAEARALGELVREQLRGQINASSLA</sequence>
<gene>
    <name evidence="7" type="ordered locus">HNE_3036</name>
</gene>
<dbReference type="Proteomes" id="UP000001959">
    <property type="component" value="Chromosome"/>
</dbReference>
<accession>Q0BXT0</accession>
<keyword evidence="3" id="KW-0238">DNA-binding</keyword>
<keyword evidence="2" id="KW-0805">Transcription regulation</keyword>
<evidence type="ECO:0000313" key="8">
    <source>
        <dbReference type="Proteomes" id="UP000001959"/>
    </source>
</evidence>
<evidence type="ECO:0000256" key="5">
    <source>
        <dbReference type="ARBA" id="ARBA00023163"/>
    </source>
</evidence>
<dbReference type="HOGENOM" id="CLU_039613_6_4_5"/>
<evidence type="ECO:0000256" key="4">
    <source>
        <dbReference type="ARBA" id="ARBA00023159"/>
    </source>
</evidence>
<dbReference type="PANTHER" id="PTHR30346">
    <property type="entry name" value="TRANSCRIPTIONAL DUAL REGULATOR HCAR-RELATED"/>
    <property type="match status" value="1"/>
</dbReference>
<dbReference type="STRING" id="228405.HNE_3036"/>
<dbReference type="InterPro" id="IPR005119">
    <property type="entry name" value="LysR_subst-bd"/>
</dbReference>
<proteinExistence type="inferred from homology"/>
<dbReference type="Gene3D" id="1.10.10.10">
    <property type="entry name" value="Winged helix-like DNA-binding domain superfamily/Winged helix DNA-binding domain"/>
    <property type="match status" value="1"/>
</dbReference>
<evidence type="ECO:0000256" key="1">
    <source>
        <dbReference type="ARBA" id="ARBA00009437"/>
    </source>
</evidence>
<dbReference type="FunFam" id="1.10.10.10:FF:000001">
    <property type="entry name" value="LysR family transcriptional regulator"/>
    <property type="match status" value="1"/>
</dbReference>
<dbReference type="PRINTS" id="PR00039">
    <property type="entry name" value="HTHLYSR"/>
</dbReference>
<feature type="domain" description="HTH lysR-type" evidence="6">
    <location>
        <begin position="6"/>
        <end position="63"/>
    </location>
</feature>
<dbReference type="GO" id="GO:0003677">
    <property type="term" value="F:DNA binding"/>
    <property type="evidence" value="ECO:0007669"/>
    <property type="project" value="UniProtKB-KW"/>
</dbReference>
<protein>
    <submittedName>
        <fullName evidence="7">Putative oxidative stress regulatory protein OxyR</fullName>
    </submittedName>
</protein>
<dbReference type="PANTHER" id="PTHR30346:SF26">
    <property type="entry name" value="HYDROGEN PEROXIDE-INDUCIBLE GENES ACTIVATOR"/>
    <property type="match status" value="1"/>
</dbReference>
<comment type="similarity">
    <text evidence="1">Belongs to the LysR transcriptional regulatory family.</text>
</comment>
<dbReference type="SUPFAM" id="SSF53850">
    <property type="entry name" value="Periplasmic binding protein-like II"/>
    <property type="match status" value="1"/>
</dbReference>
<dbReference type="SUPFAM" id="SSF46785">
    <property type="entry name" value="Winged helix' DNA-binding domain"/>
    <property type="match status" value="1"/>
</dbReference>
<dbReference type="EMBL" id="CP000158">
    <property type="protein sequence ID" value="ABI78371.1"/>
    <property type="molecule type" value="Genomic_DNA"/>
</dbReference>
<organism evidence="7 8">
    <name type="scientific">Hyphomonas neptunium (strain ATCC 15444)</name>
    <dbReference type="NCBI Taxonomy" id="228405"/>
    <lineage>
        <taxon>Bacteria</taxon>
        <taxon>Pseudomonadati</taxon>
        <taxon>Pseudomonadota</taxon>
        <taxon>Alphaproteobacteria</taxon>
        <taxon>Hyphomonadales</taxon>
        <taxon>Hyphomonadaceae</taxon>
        <taxon>Hyphomonas</taxon>
    </lineage>
</organism>
<keyword evidence="5" id="KW-0804">Transcription</keyword>
<dbReference type="KEGG" id="hne:HNE_3036"/>
<dbReference type="InterPro" id="IPR000847">
    <property type="entry name" value="LysR_HTH_N"/>
</dbReference>
<dbReference type="GO" id="GO:0032993">
    <property type="term" value="C:protein-DNA complex"/>
    <property type="evidence" value="ECO:0007669"/>
    <property type="project" value="TreeGrafter"/>
</dbReference>
<dbReference type="Pfam" id="PF03466">
    <property type="entry name" value="LysR_substrate"/>
    <property type="match status" value="1"/>
</dbReference>